<keyword evidence="3" id="KW-0597">Phosphoprotein</keyword>
<dbReference type="InterPro" id="IPR013785">
    <property type="entry name" value="Aldolase_TIM"/>
</dbReference>
<dbReference type="OrthoDB" id="371831at2157"/>
<dbReference type="eggNOG" id="arCOG01481">
    <property type="taxonomic scope" value="Archaea"/>
</dbReference>
<dbReference type="InterPro" id="IPR037128">
    <property type="entry name" value="Quinolinate_PRibosylTase_N_sf"/>
</dbReference>
<evidence type="ECO:0000256" key="7">
    <source>
        <dbReference type="ARBA" id="ARBA00048668"/>
    </source>
</evidence>
<dbReference type="AlphaFoldDB" id="A3MV76"/>
<evidence type="ECO:0000256" key="1">
    <source>
        <dbReference type="ARBA" id="ARBA00004952"/>
    </source>
</evidence>
<evidence type="ECO:0000256" key="3">
    <source>
        <dbReference type="ARBA" id="ARBA00022553"/>
    </source>
</evidence>
<dbReference type="UniPathway" id="UPA00253">
    <property type="reaction ID" value="UER00457"/>
</dbReference>
<evidence type="ECO:0000256" key="5">
    <source>
        <dbReference type="ARBA" id="ARBA00022642"/>
    </source>
</evidence>
<reference evidence="10" key="1">
    <citation type="submission" date="2007-02" db="EMBL/GenBank/DDBJ databases">
        <title>Complete sequence of Pyrobaculum calidifontis JCM 11548.</title>
        <authorList>
            <consortium name="US DOE Joint Genome Institute"/>
            <person name="Copeland A."/>
            <person name="Lucas S."/>
            <person name="Lapidus A."/>
            <person name="Barry K."/>
            <person name="Glavina del Rio T."/>
            <person name="Dalin E."/>
            <person name="Tice H."/>
            <person name="Pitluck S."/>
            <person name="Chain P."/>
            <person name="Malfatti S."/>
            <person name="Shin M."/>
            <person name="Vergez L."/>
            <person name="Schmutz J."/>
            <person name="Larimer F."/>
            <person name="Land M."/>
            <person name="Hauser L."/>
            <person name="Kyrpides N."/>
            <person name="Mikhailova N."/>
            <person name="Cozen A.E."/>
            <person name="Fitz-Gibbon S.T."/>
            <person name="House C.H."/>
            <person name="Saltikov C."/>
            <person name="Lowe T.M."/>
            <person name="Richardson P."/>
        </authorList>
    </citation>
    <scope>NUCLEOTIDE SEQUENCE [LARGE SCALE GENOMIC DNA]</scope>
    <source>
        <strain evidence="10">JCM 11548</strain>
    </source>
</reference>
<dbReference type="STRING" id="410359.Pcal_1118"/>
<dbReference type="SUPFAM" id="SSF54675">
    <property type="entry name" value="Nicotinate/Quinolinate PRTase N-terminal domain-like"/>
    <property type="match status" value="1"/>
</dbReference>
<dbReference type="GO" id="GO:0004514">
    <property type="term" value="F:nicotinate-nucleotide diphosphorylase (carboxylating) activity"/>
    <property type="evidence" value="ECO:0007669"/>
    <property type="project" value="InterPro"/>
</dbReference>
<evidence type="ECO:0000259" key="8">
    <source>
        <dbReference type="Pfam" id="PF01729"/>
    </source>
</evidence>
<comment type="catalytic activity">
    <reaction evidence="7">
        <text>5-phospho-alpha-D-ribose 1-diphosphate + nicotinate + ATP + H2O = nicotinate beta-D-ribonucleotide + ADP + phosphate + diphosphate</text>
        <dbReference type="Rhea" id="RHEA:36163"/>
        <dbReference type="ChEBI" id="CHEBI:15377"/>
        <dbReference type="ChEBI" id="CHEBI:30616"/>
        <dbReference type="ChEBI" id="CHEBI:32544"/>
        <dbReference type="ChEBI" id="CHEBI:33019"/>
        <dbReference type="ChEBI" id="CHEBI:43474"/>
        <dbReference type="ChEBI" id="CHEBI:57502"/>
        <dbReference type="ChEBI" id="CHEBI:58017"/>
        <dbReference type="ChEBI" id="CHEBI:456216"/>
        <dbReference type="EC" id="6.3.4.21"/>
    </reaction>
</comment>
<keyword evidence="5" id="KW-0662">Pyridine nucleotide biosynthesis</keyword>
<name>A3MV76_PYRCJ</name>
<dbReference type="EC" id="6.3.4.21" evidence="2"/>
<evidence type="ECO:0000313" key="10">
    <source>
        <dbReference type="EMBL" id="ABO08543.1"/>
    </source>
</evidence>
<evidence type="ECO:0000256" key="6">
    <source>
        <dbReference type="ARBA" id="ARBA00022679"/>
    </source>
</evidence>
<gene>
    <name evidence="10" type="ordered locus">Pcal_1118</name>
</gene>
<dbReference type="InterPro" id="IPR022412">
    <property type="entry name" value="Quinolinate_PRibosylTrfase_N"/>
</dbReference>
<dbReference type="Pfam" id="PF02749">
    <property type="entry name" value="QRPTase_N"/>
    <property type="match status" value="1"/>
</dbReference>
<dbReference type="InterPro" id="IPR007229">
    <property type="entry name" value="Nic_PRibTrfase-Fam"/>
</dbReference>
<dbReference type="PANTHER" id="PTHR43202">
    <property type="entry name" value="NICOTINATE-NUCLEOTIDE PYROPHOSPHORYLASE"/>
    <property type="match status" value="1"/>
</dbReference>
<accession>A3MV76</accession>
<dbReference type="HOGENOM" id="CLU_043773_0_0_2"/>
<dbReference type="InterPro" id="IPR035809">
    <property type="entry name" value="NAPRTase_arc-type"/>
</dbReference>
<dbReference type="InterPro" id="IPR036068">
    <property type="entry name" value="Nicotinate_pribotase-like_C"/>
</dbReference>
<dbReference type="SUPFAM" id="SSF51690">
    <property type="entry name" value="Nicotinate/Quinolinate PRTase C-terminal domain-like"/>
    <property type="match status" value="1"/>
</dbReference>
<keyword evidence="6 10" id="KW-0808">Transferase</keyword>
<evidence type="ECO:0000313" key="11">
    <source>
        <dbReference type="Proteomes" id="UP000001431"/>
    </source>
</evidence>
<dbReference type="GeneID" id="4909787"/>
<dbReference type="EMBL" id="CP000561">
    <property type="protein sequence ID" value="ABO08543.1"/>
    <property type="molecule type" value="Genomic_DNA"/>
</dbReference>
<dbReference type="PIRSF" id="PIRSF000484">
    <property type="entry name" value="NAPRT"/>
    <property type="match status" value="1"/>
</dbReference>
<dbReference type="RefSeq" id="WP_011849801.1">
    <property type="nucleotide sequence ID" value="NC_009073.1"/>
</dbReference>
<dbReference type="GO" id="GO:0009435">
    <property type="term" value="P:NAD+ biosynthetic process"/>
    <property type="evidence" value="ECO:0007669"/>
    <property type="project" value="UniProtKB-UniPathway"/>
</dbReference>
<evidence type="ECO:0000256" key="4">
    <source>
        <dbReference type="ARBA" id="ARBA00022598"/>
    </source>
</evidence>
<protein>
    <recommendedName>
        <fullName evidence="2">nicotinate phosphoribosyltransferase</fullName>
        <ecNumber evidence="2">6.3.4.21</ecNumber>
    </recommendedName>
</protein>
<evidence type="ECO:0000259" key="9">
    <source>
        <dbReference type="Pfam" id="PF02749"/>
    </source>
</evidence>
<dbReference type="InterPro" id="IPR002638">
    <property type="entry name" value="Quinolinate_PRibosylTrfase_C"/>
</dbReference>
<keyword evidence="11" id="KW-1185">Reference proteome</keyword>
<organism evidence="10 11">
    <name type="scientific">Pyrobaculum calidifontis (strain DSM 21063 / JCM 11548 / VA1)</name>
    <dbReference type="NCBI Taxonomy" id="410359"/>
    <lineage>
        <taxon>Archaea</taxon>
        <taxon>Thermoproteota</taxon>
        <taxon>Thermoprotei</taxon>
        <taxon>Thermoproteales</taxon>
        <taxon>Thermoproteaceae</taxon>
        <taxon>Pyrobaculum</taxon>
    </lineage>
</organism>
<dbReference type="Pfam" id="PF01729">
    <property type="entry name" value="QRPTase_C"/>
    <property type="match status" value="1"/>
</dbReference>
<dbReference type="GO" id="GO:0004516">
    <property type="term" value="F:nicotinate phosphoribosyltransferase activity"/>
    <property type="evidence" value="ECO:0007669"/>
    <property type="project" value="UniProtKB-EC"/>
</dbReference>
<feature type="domain" description="Quinolinate phosphoribosyl transferase N-terminal" evidence="9">
    <location>
        <begin position="17"/>
        <end position="112"/>
    </location>
</feature>
<dbReference type="NCBIfam" id="NF006415">
    <property type="entry name" value="PRK08662.1"/>
    <property type="match status" value="1"/>
</dbReference>
<dbReference type="PANTHER" id="PTHR43202:SF1">
    <property type="entry name" value="NICOTINATE PHOSPHORIBOSYLTRANSFERASE"/>
    <property type="match status" value="1"/>
</dbReference>
<feature type="domain" description="Quinolinate phosphoribosyl transferase C-terminal" evidence="8">
    <location>
        <begin position="114"/>
        <end position="306"/>
    </location>
</feature>
<sequence>MFYTASPQEILEGRTTDVYFTRTVEVLKNAGLDKVRVRAEFHVASLPREYKWAVFTGLREVVDLLKGRSVTLYALPEGTLFYENEPLMVIEGPYVEFAVLETAILGIVRHYSSISTKAARIKKLVGDKVCLFFGARALHPAIQPMADRAAYLGGCDGVSTVLGAEKLGVRPTGTMPHALMIIFKAAMGDHALAWVWFDKTVPQDVPRIILADTFLDEREEALMAAKLLGERLYGVRLDTPGSRRGNMKKIVEEVRWTLDLHGYRHVKIFVSGGVDEQQIAALRDVADGFGVGTSIAFPPSVDVSMDIVEVEVEGKWVPVTKRGKLPGFKQLYDCGGRRVMAPWNAERPCGEPLLVKWLDNGVPVRDLPSDREIREYVLRQLGSVQL</sequence>
<dbReference type="CDD" id="cd01571">
    <property type="entry name" value="NAPRTase_B"/>
    <property type="match status" value="1"/>
</dbReference>
<proteinExistence type="predicted"/>
<comment type="pathway">
    <text evidence="1">Cofactor biosynthesis; NAD(+) biosynthesis; nicotinate D-ribonucleotide from nicotinate: step 1/1.</text>
</comment>
<dbReference type="KEGG" id="pcl:Pcal_1118"/>
<keyword evidence="4" id="KW-0436">Ligase</keyword>
<dbReference type="InterPro" id="IPR053190">
    <property type="entry name" value="NAPRTase-like"/>
</dbReference>
<dbReference type="Gene3D" id="3.90.1170.20">
    <property type="entry name" value="Quinolinate phosphoribosyl transferase, N-terminal domain"/>
    <property type="match status" value="1"/>
</dbReference>
<dbReference type="Proteomes" id="UP000001431">
    <property type="component" value="Chromosome"/>
</dbReference>
<dbReference type="Gene3D" id="3.20.20.70">
    <property type="entry name" value="Aldolase class I"/>
    <property type="match status" value="1"/>
</dbReference>
<evidence type="ECO:0000256" key="2">
    <source>
        <dbReference type="ARBA" id="ARBA00013236"/>
    </source>
</evidence>